<dbReference type="EMBL" id="CP015231">
    <property type="protein sequence ID" value="ANP42185.1"/>
    <property type="molecule type" value="Genomic_DNA"/>
</dbReference>
<dbReference type="AlphaFoldDB" id="A0A1B1A6I7"/>
<dbReference type="KEGG" id="rmb:K529_015505"/>
<organism evidence="1 2">
    <name type="scientific">Tritonibacter mobilis F1926</name>
    <dbReference type="NCBI Taxonomy" id="1265309"/>
    <lineage>
        <taxon>Bacteria</taxon>
        <taxon>Pseudomonadati</taxon>
        <taxon>Pseudomonadota</taxon>
        <taxon>Alphaproteobacteria</taxon>
        <taxon>Rhodobacterales</taxon>
        <taxon>Paracoccaceae</taxon>
        <taxon>Tritonibacter</taxon>
    </lineage>
</organism>
<reference evidence="1 2" key="1">
    <citation type="journal article" date="2016" name="ISME J.">
        <title>Global occurrence and heterogeneity of the Roseobacter-clade species Ruegeria mobilis.</title>
        <authorList>
            <person name="Sonnenschein E."/>
            <person name="Gram L."/>
        </authorList>
    </citation>
    <scope>NUCLEOTIDE SEQUENCE [LARGE SCALE GENOMIC DNA]</scope>
    <source>
        <strain evidence="1 2">F1926</strain>
        <plasmid evidence="1 2">unnamed1</plasmid>
    </source>
</reference>
<evidence type="ECO:0000313" key="1">
    <source>
        <dbReference type="EMBL" id="ANP42185.1"/>
    </source>
</evidence>
<dbReference type="GeneID" id="28251270"/>
<dbReference type="Proteomes" id="UP000013243">
    <property type="component" value="Plasmid unnamed1"/>
</dbReference>
<evidence type="ECO:0000313" key="2">
    <source>
        <dbReference type="Proteomes" id="UP000013243"/>
    </source>
</evidence>
<accession>A0A1B1A6I7</accession>
<dbReference type="OrthoDB" id="9967246at2"/>
<keyword evidence="1" id="KW-0614">Plasmid</keyword>
<gene>
    <name evidence="1" type="ORF">K529_015505</name>
</gene>
<geneLocation type="plasmid" evidence="1 2">
    <name>unnamed1</name>
</geneLocation>
<sequence length="93" mass="10496">MIGPYKDYAISYNQYASLNIIRETMLGLILGKKHKPEKMIDFHDMYPTIDDYIYLGQGKAIRASEKQRKGSLAVKAAAIFVDDSAPAWLKEAV</sequence>
<dbReference type="RefSeq" id="WP_005613727.1">
    <property type="nucleotide sequence ID" value="NZ_CP015231.1"/>
</dbReference>
<protein>
    <submittedName>
        <fullName evidence="1">Uncharacterized protein</fullName>
    </submittedName>
</protein>
<proteinExistence type="predicted"/>
<name>A0A1B1A6I7_9RHOB</name>